<dbReference type="InterPro" id="IPR003837">
    <property type="entry name" value="GatC"/>
</dbReference>
<sequence>MAFSKEDIKHIAGLARLRLTAQEEEDYTKEVASILNFVDQLQAVKTDNISPLYQVTEIENVLRPDGQPYPSDRVKTSALVDLAPDKDKNYVRVKAILSRK</sequence>
<keyword evidence="2" id="KW-0808">Transferase</keyword>
<comment type="similarity">
    <text evidence="1">Belongs to the GatC family.</text>
</comment>
<dbReference type="AlphaFoldDB" id="A0A2H0R400"/>
<comment type="caution">
    <text evidence="2">The sequence shown here is derived from an EMBL/GenBank/DDBJ whole genome shotgun (WGS) entry which is preliminary data.</text>
</comment>
<dbReference type="Pfam" id="PF02686">
    <property type="entry name" value="GatC"/>
    <property type="match status" value="1"/>
</dbReference>
<comment type="catalytic activity">
    <reaction evidence="1">
        <text>L-glutamyl-tRNA(Gln) + L-glutamine + ATP + H2O = L-glutaminyl-tRNA(Gln) + L-glutamate + ADP + phosphate + H(+)</text>
        <dbReference type="Rhea" id="RHEA:17521"/>
        <dbReference type="Rhea" id="RHEA-COMP:9681"/>
        <dbReference type="Rhea" id="RHEA-COMP:9684"/>
        <dbReference type="ChEBI" id="CHEBI:15377"/>
        <dbReference type="ChEBI" id="CHEBI:15378"/>
        <dbReference type="ChEBI" id="CHEBI:29985"/>
        <dbReference type="ChEBI" id="CHEBI:30616"/>
        <dbReference type="ChEBI" id="CHEBI:43474"/>
        <dbReference type="ChEBI" id="CHEBI:58359"/>
        <dbReference type="ChEBI" id="CHEBI:78520"/>
        <dbReference type="ChEBI" id="CHEBI:78521"/>
        <dbReference type="ChEBI" id="CHEBI:456216"/>
    </reaction>
</comment>
<comment type="catalytic activity">
    <reaction evidence="1">
        <text>L-aspartyl-tRNA(Asn) + L-glutamine + ATP + H2O = L-asparaginyl-tRNA(Asn) + L-glutamate + ADP + phosphate + 2 H(+)</text>
        <dbReference type="Rhea" id="RHEA:14513"/>
        <dbReference type="Rhea" id="RHEA-COMP:9674"/>
        <dbReference type="Rhea" id="RHEA-COMP:9677"/>
        <dbReference type="ChEBI" id="CHEBI:15377"/>
        <dbReference type="ChEBI" id="CHEBI:15378"/>
        <dbReference type="ChEBI" id="CHEBI:29985"/>
        <dbReference type="ChEBI" id="CHEBI:30616"/>
        <dbReference type="ChEBI" id="CHEBI:43474"/>
        <dbReference type="ChEBI" id="CHEBI:58359"/>
        <dbReference type="ChEBI" id="CHEBI:78515"/>
        <dbReference type="ChEBI" id="CHEBI:78516"/>
        <dbReference type="ChEBI" id="CHEBI:456216"/>
    </reaction>
</comment>
<evidence type="ECO:0000313" key="3">
    <source>
        <dbReference type="Proteomes" id="UP000230232"/>
    </source>
</evidence>
<dbReference type="PANTHER" id="PTHR15004">
    <property type="entry name" value="GLUTAMYL-TRNA(GLN) AMIDOTRANSFERASE SUBUNIT C, MITOCHONDRIAL"/>
    <property type="match status" value="1"/>
</dbReference>
<dbReference type="GO" id="GO:0016740">
    <property type="term" value="F:transferase activity"/>
    <property type="evidence" value="ECO:0007669"/>
    <property type="project" value="UniProtKB-KW"/>
</dbReference>
<dbReference type="GO" id="GO:0050567">
    <property type="term" value="F:glutaminyl-tRNA synthase (glutamine-hydrolyzing) activity"/>
    <property type="evidence" value="ECO:0007669"/>
    <property type="project" value="UniProtKB-UniRule"/>
</dbReference>
<dbReference type="GO" id="GO:0050566">
    <property type="term" value="F:asparaginyl-tRNA synthase (glutamine-hydrolyzing) activity"/>
    <property type="evidence" value="ECO:0007669"/>
    <property type="project" value="RHEA"/>
</dbReference>
<dbReference type="EC" id="6.3.5.-" evidence="1"/>
<dbReference type="Gene3D" id="1.10.20.60">
    <property type="entry name" value="Glu-tRNAGln amidotransferase C subunit, N-terminal domain"/>
    <property type="match status" value="1"/>
</dbReference>
<dbReference type="GO" id="GO:0070681">
    <property type="term" value="P:glutaminyl-tRNAGln biosynthesis via transamidation"/>
    <property type="evidence" value="ECO:0007669"/>
    <property type="project" value="TreeGrafter"/>
</dbReference>
<dbReference type="SUPFAM" id="SSF141000">
    <property type="entry name" value="Glu-tRNAGln amidotransferase C subunit"/>
    <property type="match status" value="1"/>
</dbReference>
<dbReference type="GO" id="GO:0006450">
    <property type="term" value="P:regulation of translational fidelity"/>
    <property type="evidence" value="ECO:0007669"/>
    <property type="project" value="InterPro"/>
</dbReference>
<name>A0A2H0R400_9BACT</name>
<organism evidence="2 3">
    <name type="scientific">Candidatus Yanofskybacteria bacterium CG10_big_fil_rev_8_21_14_0_10_46_23</name>
    <dbReference type="NCBI Taxonomy" id="1975098"/>
    <lineage>
        <taxon>Bacteria</taxon>
        <taxon>Candidatus Yanofskyibacteriota</taxon>
    </lineage>
</organism>
<gene>
    <name evidence="1" type="primary">gatC</name>
    <name evidence="2" type="ORF">COV31_02500</name>
</gene>
<evidence type="ECO:0000256" key="1">
    <source>
        <dbReference type="HAMAP-Rule" id="MF_00122"/>
    </source>
</evidence>
<dbReference type="HAMAP" id="MF_00122">
    <property type="entry name" value="GatC"/>
    <property type="match status" value="1"/>
</dbReference>
<keyword evidence="1" id="KW-0547">Nucleotide-binding</keyword>
<comment type="function">
    <text evidence="1">Allows the formation of correctly charged Asn-tRNA(Asn) or Gln-tRNA(Gln) through the transamidation of misacylated Asp-tRNA(Asn) or Glu-tRNA(Gln) in organisms which lack either or both of asparaginyl-tRNA or glutaminyl-tRNA synthetases. The reaction takes place in the presence of glutamine and ATP through an activated phospho-Asp-tRNA(Asn) or phospho-Glu-tRNA(Gln).</text>
</comment>
<reference evidence="2 3" key="1">
    <citation type="submission" date="2017-09" db="EMBL/GenBank/DDBJ databases">
        <title>Depth-based differentiation of microbial function through sediment-hosted aquifers and enrichment of novel symbionts in the deep terrestrial subsurface.</title>
        <authorList>
            <person name="Probst A.J."/>
            <person name="Ladd B."/>
            <person name="Jarett J.K."/>
            <person name="Geller-Mcgrath D.E."/>
            <person name="Sieber C.M."/>
            <person name="Emerson J.B."/>
            <person name="Anantharaman K."/>
            <person name="Thomas B.C."/>
            <person name="Malmstrom R."/>
            <person name="Stieglmeier M."/>
            <person name="Klingl A."/>
            <person name="Woyke T."/>
            <person name="Ryan C.M."/>
            <person name="Banfield J.F."/>
        </authorList>
    </citation>
    <scope>NUCLEOTIDE SEQUENCE [LARGE SCALE GENOMIC DNA]</scope>
    <source>
        <strain evidence="2">CG10_big_fil_rev_8_21_14_0_10_46_23</strain>
    </source>
</reference>
<protein>
    <recommendedName>
        <fullName evidence="1">Aspartyl/glutamyl-tRNA(Asn/Gln) amidotransferase subunit C</fullName>
        <shortName evidence="1">Asp/Glu-ADT subunit C</shortName>
        <ecNumber evidence="1">6.3.5.-</ecNumber>
    </recommendedName>
</protein>
<keyword evidence="1" id="KW-0436">Ligase</keyword>
<dbReference type="PANTHER" id="PTHR15004:SF0">
    <property type="entry name" value="GLUTAMYL-TRNA(GLN) AMIDOTRANSFERASE SUBUNIT C, MITOCHONDRIAL"/>
    <property type="match status" value="1"/>
</dbReference>
<accession>A0A2H0R400</accession>
<keyword evidence="1" id="KW-0648">Protein biosynthesis</keyword>
<keyword evidence="1" id="KW-0067">ATP-binding</keyword>
<evidence type="ECO:0000313" key="2">
    <source>
        <dbReference type="EMBL" id="PIR41251.1"/>
    </source>
</evidence>
<dbReference type="InterPro" id="IPR036113">
    <property type="entry name" value="Asp/Glu-ADT_sf_sub_c"/>
</dbReference>
<comment type="subunit">
    <text evidence="1">Heterotrimer of A, B and C subunits.</text>
</comment>
<dbReference type="GO" id="GO:0006412">
    <property type="term" value="P:translation"/>
    <property type="evidence" value="ECO:0007669"/>
    <property type="project" value="UniProtKB-UniRule"/>
</dbReference>
<proteinExistence type="inferred from homology"/>
<dbReference type="Proteomes" id="UP000230232">
    <property type="component" value="Unassembled WGS sequence"/>
</dbReference>
<dbReference type="NCBIfam" id="TIGR00135">
    <property type="entry name" value="gatC"/>
    <property type="match status" value="1"/>
</dbReference>
<dbReference type="EMBL" id="PCXO01000010">
    <property type="protein sequence ID" value="PIR41251.1"/>
    <property type="molecule type" value="Genomic_DNA"/>
</dbReference>
<dbReference type="GO" id="GO:0005524">
    <property type="term" value="F:ATP binding"/>
    <property type="evidence" value="ECO:0007669"/>
    <property type="project" value="UniProtKB-KW"/>
</dbReference>